<keyword evidence="1" id="KW-0963">Cytoplasm</keyword>
<dbReference type="GO" id="GO:0005525">
    <property type="term" value="F:GTP binding"/>
    <property type="evidence" value="ECO:0007669"/>
    <property type="project" value="UniProtKB-KW"/>
</dbReference>
<dbReference type="Gene3D" id="3.40.50.300">
    <property type="entry name" value="P-loop containing nucleotide triphosphate hydrolases"/>
    <property type="match status" value="1"/>
</dbReference>
<evidence type="ECO:0000256" key="3">
    <source>
        <dbReference type="ARBA" id="ARBA00022801"/>
    </source>
</evidence>
<name>A0AA86QPH5_9EUKA</name>
<evidence type="ECO:0000313" key="9">
    <source>
        <dbReference type="EMBL" id="CAL6008553.1"/>
    </source>
</evidence>
<evidence type="ECO:0000256" key="5">
    <source>
        <dbReference type="SAM" id="MobiDB-lite"/>
    </source>
</evidence>
<evidence type="ECO:0000256" key="1">
    <source>
        <dbReference type="ARBA" id="ARBA00022490"/>
    </source>
</evidence>
<evidence type="ECO:0000313" key="8">
    <source>
        <dbReference type="EMBL" id="CAI9963404.1"/>
    </source>
</evidence>
<dbReference type="GO" id="GO:0003924">
    <property type="term" value="F:GTPase activity"/>
    <property type="evidence" value="ECO:0007669"/>
    <property type="project" value="InterPro"/>
</dbReference>
<keyword evidence="4" id="KW-0342">GTP-binding</keyword>
<feature type="region of interest" description="Disordered" evidence="5">
    <location>
        <begin position="284"/>
        <end position="303"/>
    </location>
</feature>
<reference evidence="9 11" key="2">
    <citation type="submission" date="2024-07" db="EMBL/GenBank/DDBJ databases">
        <authorList>
            <person name="Akdeniz Z."/>
        </authorList>
    </citation>
    <scope>NUCLEOTIDE SEQUENCE [LARGE SCALE GENOMIC DNA]</scope>
</reference>
<dbReference type="Proteomes" id="UP001642409">
    <property type="component" value="Unassembled WGS sequence"/>
</dbReference>
<dbReference type="InterPro" id="IPR043358">
    <property type="entry name" value="GNL1-like"/>
</dbReference>
<dbReference type="EMBL" id="CAXDID020000057">
    <property type="protein sequence ID" value="CAL6008553.1"/>
    <property type="molecule type" value="Genomic_DNA"/>
</dbReference>
<dbReference type="EMBL" id="CATOUU010000790">
    <property type="protein sequence ID" value="CAI9948796.1"/>
    <property type="molecule type" value="Genomic_DNA"/>
</dbReference>
<feature type="domain" description="G" evidence="6">
    <location>
        <begin position="409"/>
        <end position="464"/>
    </location>
</feature>
<evidence type="ECO:0000313" key="7">
    <source>
        <dbReference type="EMBL" id="CAI9948796.1"/>
    </source>
</evidence>
<evidence type="ECO:0000313" key="10">
    <source>
        <dbReference type="EMBL" id="CAL6013520.1"/>
    </source>
</evidence>
<reference evidence="8" key="1">
    <citation type="submission" date="2023-06" db="EMBL/GenBank/DDBJ databases">
        <authorList>
            <person name="Kurt Z."/>
        </authorList>
    </citation>
    <scope>NUCLEOTIDE SEQUENCE</scope>
</reference>
<dbReference type="EMBL" id="CATOUU010000967">
    <property type="protein sequence ID" value="CAI9963404.1"/>
    <property type="molecule type" value="Genomic_DNA"/>
</dbReference>
<dbReference type="PANTHER" id="PTHR45709:SF2">
    <property type="entry name" value="LARGE SUBUNIT GTPASE 1 HOMOLOG"/>
    <property type="match status" value="1"/>
</dbReference>
<proteinExistence type="predicted"/>
<accession>A0AA86QPH5</accession>
<evidence type="ECO:0000256" key="2">
    <source>
        <dbReference type="ARBA" id="ARBA00022741"/>
    </source>
</evidence>
<dbReference type="PANTHER" id="PTHR45709">
    <property type="entry name" value="LARGE SUBUNIT GTPASE 1 HOMOLOG-RELATED"/>
    <property type="match status" value="1"/>
</dbReference>
<sequence>MRGTGKKFTGAVAKQRNCGLGKAIQNAKINDKNTKPEYSQKHSQTEFLAANGQSVVDEGDFLDIIAKAHLENRDFTAQRDLRVVDPNADTTTVKPTSTQLDFMNENKKLLRVPRRPQWTKQMTKEQVEQNELTEFYKWRQALSFLEENRTVHVTPFEKNLDFWRQLWRVVEFSDLIFQIVDARNPLMFYSPDLFQYAKEVSLQYGKPKQMIVILNKADLVPLELRQKWSDYFAEKKIQHLFFSALREEALLKYLFNLSSKGIKVNGIENGVREGNINVEQLQVEVESESEDSQKDQDNMTERTAATTFSSKYMQEYNKRTIKKEKRQQMRLANQAKVQQHNQALQQEVAVPEVLLSADDSHIPLQFENNVLPEFLGSPKIITRQQLLQLVEIYRTKYQPADSTRPYTTGTIGFPNIGKSSIINVLSIETGLRTAVGDTPGKTKHFQTIQLSPQIQLCDCPGLIFPSFSHLRADFVLNGVLPVDKERDYVGYLRLLCKRIPARVFNKLYQLEIKPEDKFKSGVGMTYGQAAQVGEFYCDYMQLLLEFEAKLGMERGVVGRKLVKDLFKGKLLWIALPPISKKKIVKMSDAEYMDIKKMKLMEVDDIPVDQMDDDEFGEEGAEEEMED</sequence>
<dbReference type="AlphaFoldDB" id="A0AA86QPH5"/>
<dbReference type="EMBL" id="CAXDID020000068">
    <property type="protein sequence ID" value="CAL6013520.1"/>
    <property type="molecule type" value="Genomic_DNA"/>
</dbReference>
<keyword evidence="2" id="KW-0547">Nucleotide-binding</keyword>
<gene>
    <name evidence="9" type="ORF">HINF_LOCUS21178</name>
    <name evidence="10" type="ORF">HINF_LOCUS23830</name>
    <name evidence="7" type="ORF">HINF_LOCUS36441</name>
    <name evidence="8" type="ORF">HINF_LOCUS51049</name>
</gene>
<comment type="caution">
    <text evidence="8">The sequence shown here is derived from an EMBL/GenBank/DDBJ whole genome shotgun (WGS) entry which is preliminary data.</text>
</comment>
<evidence type="ECO:0000313" key="11">
    <source>
        <dbReference type="Proteomes" id="UP001642409"/>
    </source>
</evidence>
<keyword evidence="3" id="KW-0378">Hydrolase</keyword>
<keyword evidence="11" id="KW-1185">Reference proteome</keyword>
<dbReference type="InterPro" id="IPR027417">
    <property type="entry name" value="P-loop_NTPase"/>
</dbReference>
<protein>
    <submittedName>
        <fullName evidence="8">GTP-binding protein</fullName>
    </submittedName>
    <submittedName>
        <fullName evidence="9">GTP-binding_protein</fullName>
    </submittedName>
</protein>
<dbReference type="GO" id="GO:0005829">
    <property type="term" value="C:cytosol"/>
    <property type="evidence" value="ECO:0007669"/>
    <property type="project" value="TreeGrafter"/>
</dbReference>
<evidence type="ECO:0000259" key="6">
    <source>
        <dbReference type="Pfam" id="PF01926"/>
    </source>
</evidence>
<organism evidence="8">
    <name type="scientific">Hexamita inflata</name>
    <dbReference type="NCBI Taxonomy" id="28002"/>
    <lineage>
        <taxon>Eukaryota</taxon>
        <taxon>Metamonada</taxon>
        <taxon>Diplomonadida</taxon>
        <taxon>Hexamitidae</taxon>
        <taxon>Hexamitinae</taxon>
        <taxon>Hexamita</taxon>
    </lineage>
</organism>
<dbReference type="SUPFAM" id="SSF52540">
    <property type="entry name" value="P-loop containing nucleoside triphosphate hydrolases"/>
    <property type="match status" value="1"/>
</dbReference>
<feature type="compositionally biased region" description="Basic and acidic residues" evidence="5">
    <location>
        <begin position="291"/>
        <end position="300"/>
    </location>
</feature>
<evidence type="ECO:0000256" key="4">
    <source>
        <dbReference type="ARBA" id="ARBA00023134"/>
    </source>
</evidence>
<dbReference type="InterPro" id="IPR006073">
    <property type="entry name" value="GTP-bd"/>
</dbReference>
<dbReference type="Pfam" id="PF01926">
    <property type="entry name" value="MMR_HSR1"/>
    <property type="match status" value="1"/>
</dbReference>